<dbReference type="Proteomes" id="UP001151532">
    <property type="component" value="Chromosome 3"/>
</dbReference>
<evidence type="ECO:0000313" key="2">
    <source>
        <dbReference type="Proteomes" id="UP001151532"/>
    </source>
</evidence>
<proteinExistence type="predicted"/>
<name>A0A9Q0QFZ6_SALPP</name>
<protein>
    <submittedName>
        <fullName evidence="1">CHLOROPLAST putative-RELATED</fullName>
    </submittedName>
</protein>
<reference evidence="1" key="1">
    <citation type="submission" date="2022-11" db="EMBL/GenBank/DDBJ databases">
        <authorList>
            <person name="Hyden B.L."/>
            <person name="Feng K."/>
            <person name="Yates T."/>
            <person name="Jawdy S."/>
            <person name="Smart L.B."/>
            <person name="Muchero W."/>
        </authorList>
    </citation>
    <scope>NUCLEOTIDE SEQUENCE</scope>
    <source>
        <tissue evidence="1">Shoot tip</tissue>
    </source>
</reference>
<reference evidence="1" key="2">
    <citation type="journal article" date="2023" name="Int. J. Mol. Sci.">
        <title>De Novo Assembly and Annotation of 11 Diverse Shrub Willow (Salix) Genomes Reveals Novel Gene Organization in Sex-Linked Regions.</title>
        <authorList>
            <person name="Hyden B."/>
            <person name="Feng K."/>
            <person name="Yates T.B."/>
            <person name="Jawdy S."/>
            <person name="Cereghino C."/>
            <person name="Smart L.B."/>
            <person name="Muchero W."/>
        </authorList>
    </citation>
    <scope>NUCLEOTIDE SEQUENCE</scope>
    <source>
        <tissue evidence="1">Shoot tip</tissue>
    </source>
</reference>
<organism evidence="1 2">
    <name type="scientific">Salix purpurea</name>
    <name type="common">Purple osier willow</name>
    <dbReference type="NCBI Taxonomy" id="77065"/>
    <lineage>
        <taxon>Eukaryota</taxon>
        <taxon>Viridiplantae</taxon>
        <taxon>Streptophyta</taxon>
        <taxon>Embryophyta</taxon>
        <taxon>Tracheophyta</taxon>
        <taxon>Spermatophyta</taxon>
        <taxon>Magnoliopsida</taxon>
        <taxon>eudicotyledons</taxon>
        <taxon>Gunneridae</taxon>
        <taxon>Pentapetalae</taxon>
        <taxon>rosids</taxon>
        <taxon>fabids</taxon>
        <taxon>Malpighiales</taxon>
        <taxon>Salicaceae</taxon>
        <taxon>Saliceae</taxon>
        <taxon>Salix</taxon>
    </lineage>
</organism>
<dbReference type="AlphaFoldDB" id="A0A9Q0QFZ6"/>
<dbReference type="EMBL" id="JAPFFK010000016">
    <property type="protein sequence ID" value="KAJ6705955.1"/>
    <property type="molecule type" value="Genomic_DNA"/>
</dbReference>
<comment type="caution">
    <text evidence="1">The sequence shown here is derived from an EMBL/GenBank/DDBJ whole genome shotgun (WGS) entry which is preliminary data.</text>
</comment>
<evidence type="ECO:0000313" key="1">
    <source>
        <dbReference type="EMBL" id="KAJ6705955.1"/>
    </source>
</evidence>
<keyword evidence="2" id="KW-1185">Reference proteome</keyword>
<dbReference type="OrthoDB" id="439808at2759"/>
<sequence>MEIVEELRLLLTSLTLMHVQKLLSSLNAELLEFFTQHQGPCLLLIFQEVSGRIMRVEFAKQLRRPPRPHPPGIAAGTPAGETRHKLYISNLAWKVRALQEDLEGMGLSHLPQRRKQRLQLLL</sequence>
<gene>
    <name evidence="1" type="ORF">OIU79_010586</name>
</gene>
<accession>A0A9Q0QFZ6</accession>